<dbReference type="InterPro" id="IPR008778">
    <property type="entry name" value="Pirin_C_dom"/>
</dbReference>
<evidence type="ECO:0000256" key="2">
    <source>
        <dbReference type="PIRSR" id="PIRSR006232-1"/>
    </source>
</evidence>
<dbReference type="InterPro" id="IPR011051">
    <property type="entry name" value="RmlC_Cupin_sf"/>
</dbReference>
<evidence type="ECO:0008006" key="8">
    <source>
        <dbReference type="Google" id="ProtNLM"/>
    </source>
</evidence>
<evidence type="ECO:0000256" key="1">
    <source>
        <dbReference type="ARBA" id="ARBA00008416"/>
    </source>
</evidence>
<protein>
    <recommendedName>
        <fullName evidence="8">Pirin family protein</fullName>
    </recommendedName>
</protein>
<dbReference type="SUPFAM" id="SSF51182">
    <property type="entry name" value="RmlC-like cupins"/>
    <property type="match status" value="1"/>
</dbReference>
<keyword evidence="2" id="KW-0408">Iron</keyword>
<reference evidence="6" key="1">
    <citation type="submission" date="2020-01" db="EMBL/GenBank/DDBJ databases">
        <title>Development of genomics and gene disruption for Polysphondylium violaceum indicates a role for the polyketide synthase stlB in stalk morphogenesis.</title>
        <authorList>
            <person name="Narita B."/>
            <person name="Kawabe Y."/>
            <person name="Kin K."/>
            <person name="Saito T."/>
            <person name="Gibbs R."/>
            <person name="Kuspa A."/>
            <person name="Muzny D."/>
            <person name="Queller D."/>
            <person name="Richards S."/>
            <person name="Strassman J."/>
            <person name="Sucgang R."/>
            <person name="Worley K."/>
            <person name="Schaap P."/>
        </authorList>
    </citation>
    <scope>NUCLEOTIDE SEQUENCE</scope>
    <source>
        <strain evidence="6">QSvi11</strain>
    </source>
</reference>
<dbReference type="InterPro" id="IPR012093">
    <property type="entry name" value="Pirin"/>
</dbReference>
<comment type="cofactor">
    <cofactor evidence="2">
        <name>Fe cation</name>
        <dbReference type="ChEBI" id="CHEBI:24875"/>
    </cofactor>
    <text evidence="2">Binds 1 Fe cation per subunit.</text>
</comment>
<dbReference type="PANTHER" id="PTHR13903">
    <property type="entry name" value="PIRIN-RELATED"/>
    <property type="match status" value="1"/>
</dbReference>
<gene>
    <name evidence="6" type="ORF">CYY_006648</name>
</gene>
<feature type="domain" description="Pirin N-terminal" evidence="4">
    <location>
        <begin position="10"/>
        <end position="110"/>
    </location>
</feature>
<feature type="binding site" evidence="2">
    <location>
        <position position="89"/>
    </location>
    <ligand>
        <name>Fe cation</name>
        <dbReference type="ChEBI" id="CHEBI:24875"/>
    </ligand>
</feature>
<dbReference type="InterPro" id="IPR014710">
    <property type="entry name" value="RmlC-like_jellyroll"/>
</dbReference>
<dbReference type="PANTHER" id="PTHR13903:SF8">
    <property type="entry name" value="PIRIN"/>
    <property type="match status" value="1"/>
</dbReference>
<organism evidence="6 7">
    <name type="scientific">Polysphondylium violaceum</name>
    <dbReference type="NCBI Taxonomy" id="133409"/>
    <lineage>
        <taxon>Eukaryota</taxon>
        <taxon>Amoebozoa</taxon>
        <taxon>Evosea</taxon>
        <taxon>Eumycetozoa</taxon>
        <taxon>Dictyostelia</taxon>
        <taxon>Dictyosteliales</taxon>
        <taxon>Dictyosteliaceae</taxon>
        <taxon>Polysphondylium</taxon>
    </lineage>
</organism>
<dbReference type="EMBL" id="AJWJ01000316">
    <property type="protein sequence ID" value="KAF2072037.1"/>
    <property type="molecule type" value="Genomic_DNA"/>
</dbReference>
<feature type="binding site" evidence="2">
    <location>
        <position position="91"/>
    </location>
    <ligand>
        <name>Fe cation</name>
        <dbReference type="ChEBI" id="CHEBI:24875"/>
    </ligand>
</feature>
<sequence length="273" mass="31492">MCDGGGLVINRMIGSKELETIDPFLLLDELKSNNPQDFQMGFPEHAHRGMQLVTYMIQGDMLHTDSMGHSQLLKTGDVQWILAGSGMTHSEMPIFDQERHQRFWLIHYWVNLTKNNKMIPSKYQYIPSSLVPYFQNDLLEIKVISGTFKNHSSPVENIDIVPQVLDITFTNTNSYFEFTLQHDESTLFLVLNGSVMVDQQLVEEGQLIVFHNKNNNNSQIKIVNSTTNSNSDKNRIFFFSSKRIDEPIVRFGPFVMNTQQELHKCFIDFEFGC</sequence>
<comment type="similarity">
    <text evidence="1 3">Belongs to the pirin family.</text>
</comment>
<evidence type="ECO:0000259" key="5">
    <source>
        <dbReference type="Pfam" id="PF05726"/>
    </source>
</evidence>
<dbReference type="GO" id="GO:0046872">
    <property type="term" value="F:metal ion binding"/>
    <property type="evidence" value="ECO:0007669"/>
    <property type="project" value="UniProtKB-KW"/>
</dbReference>
<dbReference type="OrthoDB" id="18861at2759"/>
<proteinExistence type="inferred from homology"/>
<evidence type="ECO:0000313" key="6">
    <source>
        <dbReference type="EMBL" id="KAF2072037.1"/>
    </source>
</evidence>
<dbReference type="Pfam" id="PF02678">
    <property type="entry name" value="Pirin"/>
    <property type="match status" value="1"/>
</dbReference>
<feature type="domain" description="Pirin C-terminal" evidence="5">
    <location>
        <begin position="172"/>
        <end position="270"/>
    </location>
</feature>
<dbReference type="Gene3D" id="2.60.120.10">
    <property type="entry name" value="Jelly Rolls"/>
    <property type="match status" value="2"/>
</dbReference>
<keyword evidence="7" id="KW-1185">Reference proteome</keyword>
<feature type="binding site" evidence="2">
    <location>
        <position position="45"/>
    </location>
    <ligand>
        <name>Fe cation</name>
        <dbReference type="ChEBI" id="CHEBI:24875"/>
    </ligand>
</feature>
<accession>A0A8J4PRL1</accession>
<dbReference type="InterPro" id="IPR003829">
    <property type="entry name" value="Pirin_N_dom"/>
</dbReference>
<dbReference type="CDD" id="cd02909">
    <property type="entry name" value="cupin_pirin_N"/>
    <property type="match status" value="1"/>
</dbReference>
<keyword evidence="2" id="KW-0479">Metal-binding</keyword>
<comment type="caution">
    <text evidence="6">The sequence shown here is derived from an EMBL/GenBank/DDBJ whole genome shotgun (WGS) entry which is preliminary data.</text>
</comment>
<name>A0A8J4PRL1_9MYCE</name>
<evidence type="ECO:0000256" key="3">
    <source>
        <dbReference type="RuleBase" id="RU003457"/>
    </source>
</evidence>
<dbReference type="AlphaFoldDB" id="A0A8J4PRL1"/>
<evidence type="ECO:0000259" key="4">
    <source>
        <dbReference type="Pfam" id="PF02678"/>
    </source>
</evidence>
<feature type="binding site" evidence="2">
    <location>
        <position position="47"/>
    </location>
    <ligand>
        <name>Fe cation</name>
        <dbReference type="ChEBI" id="CHEBI:24875"/>
    </ligand>
</feature>
<dbReference type="PIRSF" id="PIRSF006232">
    <property type="entry name" value="Pirin"/>
    <property type="match status" value="1"/>
</dbReference>
<evidence type="ECO:0000313" key="7">
    <source>
        <dbReference type="Proteomes" id="UP000695562"/>
    </source>
</evidence>
<dbReference type="Proteomes" id="UP000695562">
    <property type="component" value="Unassembled WGS sequence"/>
</dbReference>
<dbReference type="Pfam" id="PF05726">
    <property type="entry name" value="Pirin_C"/>
    <property type="match status" value="1"/>
</dbReference>